<keyword evidence="3" id="KW-1185">Reference proteome</keyword>
<reference evidence="2 3" key="1">
    <citation type="submission" date="2019-03" db="EMBL/GenBank/DDBJ databases">
        <title>First draft genome of Liparis tanakae, snailfish: a comprehensive survey of snailfish specific genes.</title>
        <authorList>
            <person name="Kim W."/>
            <person name="Song I."/>
            <person name="Jeong J.-H."/>
            <person name="Kim D."/>
            <person name="Kim S."/>
            <person name="Ryu S."/>
            <person name="Song J.Y."/>
            <person name="Lee S.K."/>
        </authorList>
    </citation>
    <scope>NUCLEOTIDE SEQUENCE [LARGE SCALE GENOMIC DNA]</scope>
    <source>
        <tissue evidence="2">Muscle</tissue>
    </source>
</reference>
<gene>
    <name evidence="2" type="ORF">EYF80_014578</name>
</gene>
<comment type="caution">
    <text evidence="2">The sequence shown here is derived from an EMBL/GenBank/DDBJ whole genome shotgun (WGS) entry which is preliminary data.</text>
</comment>
<evidence type="ECO:0000313" key="2">
    <source>
        <dbReference type="EMBL" id="TNN75168.1"/>
    </source>
</evidence>
<dbReference type="AlphaFoldDB" id="A0A4Z2IAY4"/>
<evidence type="ECO:0000256" key="1">
    <source>
        <dbReference type="SAM" id="MobiDB-lite"/>
    </source>
</evidence>
<feature type="compositionally biased region" description="Basic and acidic residues" evidence="1">
    <location>
        <begin position="133"/>
        <end position="164"/>
    </location>
</feature>
<feature type="region of interest" description="Disordered" evidence="1">
    <location>
        <begin position="132"/>
        <end position="164"/>
    </location>
</feature>
<dbReference type="EMBL" id="SRLO01000106">
    <property type="protein sequence ID" value="TNN75168.1"/>
    <property type="molecule type" value="Genomic_DNA"/>
</dbReference>
<organism evidence="2 3">
    <name type="scientific">Liparis tanakae</name>
    <name type="common">Tanaka's snailfish</name>
    <dbReference type="NCBI Taxonomy" id="230148"/>
    <lineage>
        <taxon>Eukaryota</taxon>
        <taxon>Metazoa</taxon>
        <taxon>Chordata</taxon>
        <taxon>Craniata</taxon>
        <taxon>Vertebrata</taxon>
        <taxon>Euteleostomi</taxon>
        <taxon>Actinopterygii</taxon>
        <taxon>Neopterygii</taxon>
        <taxon>Teleostei</taxon>
        <taxon>Neoteleostei</taxon>
        <taxon>Acanthomorphata</taxon>
        <taxon>Eupercaria</taxon>
        <taxon>Perciformes</taxon>
        <taxon>Cottioidei</taxon>
        <taxon>Cottales</taxon>
        <taxon>Liparidae</taxon>
        <taxon>Liparis</taxon>
    </lineage>
</organism>
<proteinExistence type="predicted"/>
<sequence length="164" mass="18346">MCEGNDPRPRGETLNVSLSQQDVKVARARVWFGVVLLGASRRGPATWVLSGRFLWRDQDFTRRKAGQGGITAATHVERHVWVERKDSVILQHLQSCSAKCSGLPGLAPTVSSCSILTKQLPINCYLPGSLRASGERQEHRMERQDDKGVRRGRGEEKKQKGKRE</sequence>
<accession>A0A4Z2IAY4</accession>
<name>A0A4Z2IAY4_9TELE</name>
<dbReference type="Proteomes" id="UP000314294">
    <property type="component" value="Unassembled WGS sequence"/>
</dbReference>
<evidence type="ECO:0000313" key="3">
    <source>
        <dbReference type="Proteomes" id="UP000314294"/>
    </source>
</evidence>
<protein>
    <submittedName>
        <fullName evidence="2">Uncharacterized protein</fullName>
    </submittedName>
</protein>